<proteinExistence type="predicted"/>
<keyword evidence="2" id="KW-1185">Reference proteome</keyword>
<evidence type="ECO:0000313" key="2">
    <source>
        <dbReference type="Proteomes" id="UP000242715"/>
    </source>
</evidence>
<evidence type="ECO:0000313" key="1">
    <source>
        <dbReference type="EMBL" id="GAU37355.1"/>
    </source>
</evidence>
<organism evidence="1 2">
    <name type="scientific">Trifolium subterraneum</name>
    <name type="common">Subterranean clover</name>
    <dbReference type="NCBI Taxonomy" id="3900"/>
    <lineage>
        <taxon>Eukaryota</taxon>
        <taxon>Viridiplantae</taxon>
        <taxon>Streptophyta</taxon>
        <taxon>Embryophyta</taxon>
        <taxon>Tracheophyta</taxon>
        <taxon>Spermatophyta</taxon>
        <taxon>Magnoliopsida</taxon>
        <taxon>eudicotyledons</taxon>
        <taxon>Gunneridae</taxon>
        <taxon>Pentapetalae</taxon>
        <taxon>rosids</taxon>
        <taxon>fabids</taxon>
        <taxon>Fabales</taxon>
        <taxon>Fabaceae</taxon>
        <taxon>Papilionoideae</taxon>
        <taxon>50 kb inversion clade</taxon>
        <taxon>NPAAA clade</taxon>
        <taxon>Hologalegina</taxon>
        <taxon>IRL clade</taxon>
        <taxon>Trifolieae</taxon>
        <taxon>Trifolium</taxon>
    </lineage>
</organism>
<accession>A0A2Z6NN87</accession>
<reference evidence="2" key="1">
    <citation type="journal article" date="2017" name="Front. Plant Sci.">
        <title>Climate Clever Clovers: New Paradigm to Reduce the Environmental Footprint of Ruminants by Breeding Low Methanogenic Forages Utilizing Haplotype Variation.</title>
        <authorList>
            <person name="Kaur P."/>
            <person name="Appels R."/>
            <person name="Bayer P.E."/>
            <person name="Keeble-Gagnere G."/>
            <person name="Wang J."/>
            <person name="Hirakawa H."/>
            <person name="Shirasawa K."/>
            <person name="Vercoe P."/>
            <person name="Stefanova K."/>
            <person name="Durmic Z."/>
            <person name="Nichols P."/>
            <person name="Revell C."/>
            <person name="Isobe S.N."/>
            <person name="Edwards D."/>
            <person name="Erskine W."/>
        </authorList>
    </citation>
    <scope>NUCLEOTIDE SEQUENCE [LARGE SCALE GENOMIC DNA]</scope>
    <source>
        <strain evidence="2">cv. Daliak</strain>
    </source>
</reference>
<protein>
    <recommendedName>
        <fullName evidence="3">RNase H type-1 domain-containing protein</fullName>
    </recommendedName>
</protein>
<dbReference type="Proteomes" id="UP000242715">
    <property type="component" value="Unassembled WGS sequence"/>
</dbReference>
<dbReference type="EMBL" id="DF973668">
    <property type="protein sequence ID" value="GAU37355.1"/>
    <property type="molecule type" value="Genomic_DNA"/>
</dbReference>
<dbReference type="AlphaFoldDB" id="A0A2Z6NN87"/>
<gene>
    <name evidence="1" type="ORF">TSUD_277290</name>
</gene>
<sequence>MISSDGNGSGGYISRQIFNSLSGNWSTMLSRQKNYCTVARNNFIFNNHQENTHTSAKAFSLPSVVSPLAGHQRRVRWSRPADGFVSLNVDRSLLGSNNTAGYGGLLRNRDAVLGTWFP</sequence>
<evidence type="ECO:0008006" key="3">
    <source>
        <dbReference type="Google" id="ProtNLM"/>
    </source>
</evidence>
<name>A0A2Z6NN87_TRISU</name>